<protein>
    <submittedName>
        <fullName evidence="5">Trypsin</fullName>
    </submittedName>
</protein>
<dbReference type="PROSITE" id="PS00135">
    <property type="entry name" value="TRYPSIN_SER"/>
    <property type="match status" value="1"/>
</dbReference>
<evidence type="ECO:0000256" key="2">
    <source>
        <dbReference type="RuleBase" id="RU363034"/>
    </source>
</evidence>
<feature type="chain" id="PRO_5021720903" evidence="3">
    <location>
        <begin position="41"/>
        <end position="369"/>
    </location>
</feature>
<feature type="domain" description="Peptidase S1" evidence="4">
    <location>
        <begin position="80"/>
        <end position="367"/>
    </location>
</feature>
<dbReference type="InterPro" id="IPR043504">
    <property type="entry name" value="Peptidase_S1_PA_chymotrypsin"/>
</dbReference>
<dbReference type="Proteomes" id="UP000316030">
    <property type="component" value="Unassembled WGS sequence"/>
</dbReference>
<dbReference type="SUPFAM" id="SSF50494">
    <property type="entry name" value="Trypsin-like serine proteases"/>
    <property type="match status" value="1"/>
</dbReference>
<dbReference type="OrthoDB" id="267336at2"/>
<gene>
    <name evidence="5" type="ORF">SAMN06265173_1341</name>
</gene>
<dbReference type="Gene3D" id="2.40.10.10">
    <property type="entry name" value="Trypsin-like serine proteases"/>
    <property type="match status" value="1"/>
</dbReference>
<dbReference type="InterPro" id="IPR001314">
    <property type="entry name" value="Peptidase_S1A"/>
</dbReference>
<evidence type="ECO:0000313" key="6">
    <source>
        <dbReference type="Proteomes" id="UP000316030"/>
    </source>
</evidence>
<dbReference type="InterPro" id="IPR001254">
    <property type="entry name" value="Trypsin_dom"/>
</dbReference>
<organism evidence="5 6">
    <name type="scientific">Thalassovita litoralis</name>
    <dbReference type="NCBI Taxonomy" id="1010611"/>
    <lineage>
        <taxon>Bacteria</taxon>
        <taxon>Pseudomonadati</taxon>
        <taxon>Pseudomonadota</taxon>
        <taxon>Alphaproteobacteria</taxon>
        <taxon>Rhodobacterales</taxon>
        <taxon>Roseobacteraceae</taxon>
        <taxon>Thalassovita</taxon>
    </lineage>
</organism>
<name>A0A521FL75_9RHOB</name>
<accession>A0A521FL75</accession>
<keyword evidence="3" id="KW-0732">Signal</keyword>
<dbReference type="GO" id="GO:0006508">
    <property type="term" value="P:proteolysis"/>
    <property type="evidence" value="ECO:0007669"/>
    <property type="project" value="UniProtKB-KW"/>
</dbReference>
<evidence type="ECO:0000256" key="3">
    <source>
        <dbReference type="SAM" id="SignalP"/>
    </source>
</evidence>
<dbReference type="PANTHER" id="PTHR24256">
    <property type="entry name" value="TRYPTASE-RELATED"/>
    <property type="match status" value="1"/>
</dbReference>
<keyword evidence="2" id="KW-0645">Protease</keyword>
<evidence type="ECO:0000256" key="1">
    <source>
        <dbReference type="ARBA" id="ARBA00023157"/>
    </source>
</evidence>
<keyword evidence="6" id="KW-1185">Reference proteome</keyword>
<dbReference type="Pfam" id="PF00089">
    <property type="entry name" value="Trypsin"/>
    <property type="match status" value="1"/>
</dbReference>
<dbReference type="PROSITE" id="PS00134">
    <property type="entry name" value="TRYPSIN_HIS"/>
    <property type="match status" value="1"/>
</dbReference>
<reference evidence="5 6" key="1">
    <citation type="submission" date="2017-05" db="EMBL/GenBank/DDBJ databases">
        <authorList>
            <person name="Varghese N."/>
            <person name="Submissions S."/>
        </authorList>
    </citation>
    <scope>NUCLEOTIDE SEQUENCE [LARGE SCALE GENOMIC DNA]</scope>
    <source>
        <strain evidence="5 6">DSM 29506</strain>
    </source>
</reference>
<keyword evidence="1" id="KW-1015">Disulfide bond</keyword>
<proteinExistence type="predicted"/>
<evidence type="ECO:0000259" key="4">
    <source>
        <dbReference type="PROSITE" id="PS50240"/>
    </source>
</evidence>
<dbReference type="EMBL" id="FXTO01000034">
    <property type="protein sequence ID" value="SMO96925.1"/>
    <property type="molecule type" value="Genomic_DNA"/>
</dbReference>
<dbReference type="PROSITE" id="PS50240">
    <property type="entry name" value="TRYPSIN_DOM"/>
    <property type="match status" value="1"/>
</dbReference>
<dbReference type="AlphaFoldDB" id="A0A521FL75"/>
<dbReference type="CDD" id="cd00190">
    <property type="entry name" value="Tryp_SPc"/>
    <property type="match status" value="1"/>
</dbReference>
<dbReference type="FunFam" id="2.40.10.10:FF:000068">
    <property type="entry name" value="transmembrane protease serine 2"/>
    <property type="match status" value="1"/>
</dbReference>
<dbReference type="PRINTS" id="PR00722">
    <property type="entry name" value="CHYMOTRYPSIN"/>
</dbReference>
<dbReference type="SMART" id="SM00020">
    <property type="entry name" value="Tryp_SPc"/>
    <property type="match status" value="1"/>
</dbReference>
<dbReference type="InterPro" id="IPR018114">
    <property type="entry name" value="TRYPSIN_HIS"/>
</dbReference>
<dbReference type="InterPro" id="IPR033116">
    <property type="entry name" value="TRYPSIN_SER"/>
</dbReference>
<feature type="signal peptide" evidence="3">
    <location>
        <begin position="1"/>
        <end position="40"/>
    </location>
</feature>
<dbReference type="GO" id="GO:0004252">
    <property type="term" value="F:serine-type endopeptidase activity"/>
    <property type="evidence" value="ECO:0007669"/>
    <property type="project" value="InterPro"/>
</dbReference>
<evidence type="ECO:0000313" key="5">
    <source>
        <dbReference type="EMBL" id="SMO96925.1"/>
    </source>
</evidence>
<keyword evidence="2" id="KW-0378">Hydrolase</keyword>
<dbReference type="InterPro" id="IPR051487">
    <property type="entry name" value="Ser/Thr_Proteases_Immune/Dev"/>
</dbReference>
<keyword evidence="2" id="KW-0720">Serine protease</keyword>
<dbReference type="InterPro" id="IPR009003">
    <property type="entry name" value="Peptidase_S1_PA"/>
</dbReference>
<sequence length="369" mass="39756">MILSPAHLKQNLMKGPLMKRFTLGSLAVAAALLTAPAVTAQDMDAPHVERENASPFDFADSKKKAERAEKMAQDGSGSRVVGGELAANGAWPWQVGLMIAGYEASPDSHFCGGSMILDQWVLTAAHCIHHQDKNGKYFDLDPRQINILVGTNTIAPGQGDLVPVSGIYRYPTYNPNGWDGDVALIKLARKPNANYKTIKVPDANFGDVLDQAGVPTIVTGWGLVNGGNHPSQMYQAEIQMMSRDMCNEALMKARAKPASQAFVQAASIFRLSQPDMQKAWEELIKRAPMPLTENMICSGSFEGGKTSCQGDSGGPLVVPLQDGSYIQAGIVSWGLSAGPNKTCAEDAIFSAYTKVSQFLPWLEQTISQN</sequence>